<protein>
    <submittedName>
        <fullName evidence="1">Uncharacterized protein</fullName>
    </submittedName>
</protein>
<organism evidence="1 2">
    <name type="scientific">Streptomyces phage BRock</name>
    <dbReference type="NCBI Taxonomy" id="1913591"/>
    <lineage>
        <taxon>Viruses</taxon>
        <taxon>Duplodnaviria</taxon>
        <taxon>Heunggongvirae</taxon>
        <taxon>Uroviricota</taxon>
        <taxon>Caudoviricetes</taxon>
        <taxon>Borockvirus</taxon>
        <taxon>Borockvirus brock</taxon>
    </lineage>
</organism>
<dbReference type="RefSeq" id="YP_009831786.1">
    <property type="nucleotide sequence ID" value="NC_048650.1"/>
</dbReference>
<reference evidence="1 2" key="1">
    <citation type="submission" date="2016-09" db="EMBL/GenBank/DDBJ databases">
        <title>Complete Genome Sequence of Streptomyces 5a phage BRock.</title>
        <authorList>
            <person name="Crossman A."/>
            <person name="Baron S."/>
            <person name="Jamdagni P."/>
            <person name="Khatri P."/>
            <person name="Sharma D."/>
            <person name="Pandey M."/>
            <person name="Goyal S."/>
            <person name="Kumar S."/>
            <person name="Phogat A."/>
            <person name="Chawla G."/>
            <person name="Pasricha M."/>
            <person name="Gupta K."/>
            <person name="Bazzad D."/>
            <person name="Aggarwal V."/>
            <person name="Poughat A."/>
            <person name="Singh K."/>
            <person name="Rana P."/>
            <person name="Gautam R."/>
            <person name="Sharma V."/>
            <person name="Tyagi D."/>
            <person name="Shahi A."/>
            <person name="Jangra N."/>
            <person name="Malik M."/>
            <person name="Sidhu P.K."/>
            <person name="Malik S."/>
            <person name="Ghalyan Y."/>
            <person name="Sharma S.S."/>
            <person name="Malik A."/>
            <person name="Chuttani R."/>
            <person name="Bamal N."/>
            <person name="Bhadula D."/>
            <person name="Batra A."/>
            <person name="Temple L."/>
            <person name="Nehra K."/>
        </authorList>
    </citation>
    <scope>NUCLEOTIDE SEQUENCE [LARGE SCALE GENOMIC DNA]</scope>
</reference>
<keyword evidence="2" id="KW-1185">Reference proteome</keyword>
<evidence type="ECO:0000313" key="2">
    <source>
        <dbReference type="Proteomes" id="UP000224898"/>
    </source>
</evidence>
<accession>A0A1J0GVX1</accession>
<dbReference type="KEGG" id="vg:55601475"/>
<dbReference type="GeneID" id="55601475"/>
<dbReference type="Proteomes" id="UP000224898">
    <property type="component" value="Segment"/>
</dbReference>
<dbReference type="EMBL" id="KX925554">
    <property type="protein sequence ID" value="APC46323.1"/>
    <property type="molecule type" value="Genomic_DNA"/>
</dbReference>
<name>A0A1J0GVX1_9CAUD</name>
<proteinExistence type="predicted"/>
<sequence length="88" mass="10127">MRVGMEIEPFSTEYSGTYDYTRRRYDGGTVTVSFFGHEIWTLEVEEEPNEYKLDEITDVALQELGKLIGKGLSERVKPNEYDGVRIDG</sequence>
<evidence type="ECO:0000313" key="1">
    <source>
        <dbReference type="EMBL" id="APC46323.1"/>
    </source>
</evidence>